<dbReference type="PRINTS" id="PR01415">
    <property type="entry name" value="ANKYRIN"/>
</dbReference>
<evidence type="ECO:0000313" key="5">
    <source>
        <dbReference type="Proteomes" id="UP000243217"/>
    </source>
</evidence>
<feature type="repeat" description="ANK" evidence="3">
    <location>
        <begin position="258"/>
        <end position="290"/>
    </location>
</feature>
<dbReference type="SMART" id="SM00248">
    <property type="entry name" value="ANK"/>
    <property type="match status" value="7"/>
</dbReference>
<evidence type="ECO:0000313" key="4">
    <source>
        <dbReference type="EMBL" id="OQS05535.1"/>
    </source>
</evidence>
<dbReference type="Gene3D" id="1.25.40.20">
    <property type="entry name" value="Ankyrin repeat-containing domain"/>
    <property type="match status" value="4"/>
</dbReference>
<dbReference type="OrthoDB" id="159630at2759"/>
<protein>
    <submittedName>
        <fullName evidence="4">Ankyrin repeat protein</fullName>
    </submittedName>
</protein>
<comment type="caution">
    <text evidence="4">The sequence shown here is derived from an EMBL/GenBank/DDBJ whole genome shotgun (WGS) entry which is preliminary data.</text>
</comment>
<dbReference type="Pfam" id="PF00023">
    <property type="entry name" value="Ank"/>
    <property type="match status" value="1"/>
</dbReference>
<keyword evidence="5" id="KW-1185">Reference proteome</keyword>
<feature type="repeat" description="ANK" evidence="3">
    <location>
        <begin position="102"/>
        <end position="128"/>
    </location>
</feature>
<sequence>MVELLVAAGATVDSNDTSQPTPLHVVAWSGHVATAEKLLKCGTSTGIISIAKALIESGADIDTKDMYGIPLVHFAASNGLEALAELLLKVVLPSNQNQELPNGFTPLHIAILNNRPSSVEALLKAGASNWGTPLHLAETNEMASLLYNGSAIDAKNKDGITPLCSAVFRDHAEKVQLLLKCRANPNQKTKEVGKTLLHHAAYSRSEKVVEQLLLASASVDAKDKRGWTPLHHAASSGSSEVVKLLLKYGAPINEEDKNGLPPLHYAKDYDHTGVIKLLQQAGASSEYMSIQCCVDK</sequence>
<name>A0A1W0A5K8_9STRA</name>
<dbReference type="PANTHER" id="PTHR24198">
    <property type="entry name" value="ANKYRIN REPEAT AND PROTEIN KINASE DOMAIN-CONTAINING PROTEIN"/>
    <property type="match status" value="1"/>
</dbReference>
<reference evidence="4 5" key="1">
    <citation type="journal article" date="2014" name="Genome Biol. Evol.">
        <title>The secreted proteins of Achlya hypogyna and Thraustotheca clavata identify the ancestral oomycete secretome and reveal gene acquisitions by horizontal gene transfer.</title>
        <authorList>
            <person name="Misner I."/>
            <person name="Blouin N."/>
            <person name="Leonard G."/>
            <person name="Richards T.A."/>
            <person name="Lane C.E."/>
        </authorList>
    </citation>
    <scope>NUCLEOTIDE SEQUENCE [LARGE SCALE GENOMIC DNA]</scope>
    <source>
        <strain evidence="4 5">ATCC 34112</strain>
    </source>
</reference>
<evidence type="ECO:0000256" key="1">
    <source>
        <dbReference type="ARBA" id="ARBA00022737"/>
    </source>
</evidence>
<dbReference type="Proteomes" id="UP000243217">
    <property type="component" value="Unassembled WGS sequence"/>
</dbReference>
<dbReference type="PANTHER" id="PTHR24198:SF165">
    <property type="entry name" value="ANKYRIN REPEAT-CONTAINING PROTEIN-RELATED"/>
    <property type="match status" value="1"/>
</dbReference>
<feature type="repeat" description="ANK" evidence="3">
    <location>
        <begin position="225"/>
        <end position="257"/>
    </location>
</feature>
<proteinExistence type="predicted"/>
<accession>A0A1W0A5K8</accession>
<dbReference type="InterPro" id="IPR036770">
    <property type="entry name" value="Ankyrin_rpt-contain_sf"/>
</dbReference>
<organism evidence="4 5">
    <name type="scientific">Thraustotheca clavata</name>
    <dbReference type="NCBI Taxonomy" id="74557"/>
    <lineage>
        <taxon>Eukaryota</taxon>
        <taxon>Sar</taxon>
        <taxon>Stramenopiles</taxon>
        <taxon>Oomycota</taxon>
        <taxon>Saprolegniomycetes</taxon>
        <taxon>Saprolegniales</taxon>
        <taxon>Achlyaceae</taxon>
        <taxon>Thraustotheca</taxon>
    </lineage>
</organism>
<dbReference type="AlphaFoldDB" id="A0A1W0A5K8"/>
<dbReference type="PROSITE" id="PS50297">
    <property type="entry name" value="ANK_REP_REGION"/>
    <property type="match status" value="4"/>
</dbReference>
<dbReference type="SUPFAM" id="SSF48403">
    <property type="entry name" value="Ankyrin repeat"/>
    <property type="match status" value="1"/>
</dbReference>
<feature type="repeat" description="ANK" evidence="3">
    <location>
        <begin position="192"/>
        <end position="224"/>
    </location>
</feature>
<feature type="repeat" description="ANK" evidence="3">
    <location>
        <begin position="158"/>
        <end position="190"/>
    </location>
</feature>
<dbReference type="GO" id="GO:0005737">
    <property type="term" value="C:cytoplasm"/>
    <property type="evidence" value="ECO:0007669"/>
    <property type="project" value="TreeGrafter"/>
</dbReference>
<evidence type="ECO:0000256" key="3">
    <source>
        <dbReference type="PROSITE-ProRule" id="PRU00023"/>
    </source>
</evidence>
<dbReference type="InterPro" id="IPR002110">
    <property type="entry name" value="Ankyrin_rpt"/>
</dbReference>
<keyword evidence="2 3" id="KW-0040">ANK repeat</keyword>
<dbReference type="Pfam" id="PF12796">
    <property type="entry name" value="Ank_2"/>
    <property type="match status" value="2"/>
</dbReference>
<dbReference type="STRING" id="74557.A0A1W0A5K8"/>
<feature type="repeat" description="ANK" evidence="3">
    <location>
        <begin position="18"/>
        <end position="66"/>
    </location>
</feature>
<dbReference type="PROSITE" id="PS50088">
    <property type="entry name" value="ANK_REPEAT"/>
    <property type="match status" value="6"/>
</dbReference>
<keyword evidence="1" id="KW-0677">Repeat</keyword>
<evidence type="ECO:0000256" key="2">
    <source>
        <dbReference type="ARBA" id="ARBA00023043"/>
    </source>
</evidence>
<dbReference type="EMBL" id="JNBS01000447">
    <property type="protein sequence ID" value="OQS05535.1"/>
    <property type="molecule type" value="Genomic_DNA"/>
</dbReference>
<gene>
    <name evidence="4" type="ORF">THRCLA_20586</name>
</gene>